<keyword evidence="2" id="KW-0747">Spliceosome</keyword>
<sequence>MRSFRSKEDDVAKISTSIFVSNFPDSISAKDLFYSCKQYGHIVDSFIPSKRLKDGKRFGFVRFINVFNVDRLVDNLCTIWLNRCKLHANIARFNRNQMNRDNHKVFNQKKHEGRKFTYDDTSKEAGNFDSSKSYVNVLKGMKEIKETVSTPVIVLDEDCLNNKELSNSLIGRVKDVGSLSNLKKVLCNEGFENISIRYMGELWVLIEFDNTKAIDFFRENIGVGSWFSVLRQASHDFNPEGRIAWVDVDGIPFKYWSGNTFKKIARKWGEILDVDDHNETSFHSKRICILTKIHSYLCEKFKIVFKGNVHWIRAKEATGWLPEFYDDEEDDDQSEQDNISSKQSDHGLNFDGEDSGASESEDVVDQNVYVNQVNDDNESLHQAEKVDTSHEYASEPFNIRCYNLLTSCRLEISNNGLENISGKYGYPEMNHSSGHPDVYK</sequence>
<dbReference type="GO" id="GO:0008380">
    <property type="term" value="P:RNA splicing"/>
    <property type="evidence" value="ECO:0007669"/>
    <property type="project" value="UniProtKB-KW"/>
</dbReference>
<dbReference type="InterPro" id="IPR050907">
    <property type="entry name" value="SRSF"/>
</dbReference>
<dbReference type="Pfam" id="PF00076">
    <property type="entry name" value="RRM_1"/>
    <property type="match status" value="1"/>
</dbReference>
<dbReference type="GO" id="GO:0005681">
    <property type="term" value="C:spliceosomal complex"/>
    <property type="evidence" value="ECO:0007669"/>
    <property type="project" value="UniProtKB-KW"/>
</dbReference>
<evidence type="ECO:0000256" key="5">
    <source>
        <dbReference type="SAM" id="MobiDB-lite"/>
    </source>
</evidence>
<dbReference type="SMART" id="SM00360">
    <property type="entry name" value="RRM"/>
    <property type="match status" value="1"/>
</dbReference>
<dbReference type="Gene3D" id="3.30.70.330">
    <property type="match status" value="1"/>
</dbReference>
<dbReference type="PROSITE" id="PS50102">
    <property type="entry name" value="RRM"/>
    <property type="match status" value="1"/>
</dbReference>
<dbReference type="CDD" id="cd00590">
    <property type="entry name" value="RRM_SF"/>
    <property type="match status" value="1"/>
</dbReference>
<organism evidence="7 8">
    <name type="scientific">Artemisia annua</name>
    <name type="common">Sweet wormwood</name>
    <dbReference type="NCBI Taxonomy" id="35608"/>
    <lineage>
        <taxon>Eukaryota</taxon>
        <taxon>Viridiplantae</taxon>
        <taxon>Streptophyta</taxon>
        <taxon>Embryophyta</taxon>
        <taxon>Tracheophyta</taxon>
        <taxon>Spermatophyta</taxon>
        <taxon>Magnoliopsida</taxon>
        <taxon>eudicotyledons</taxon>
        <taxon>Gunneridae</taxon>
        <taxon>Pentapetalae</taxon>
        <taxon>asterids</taxon>
        <taxon>campanulids</taxon>
        <taxon>Asterales</taxon>
        <taxon>Asteraceae</taxon>
        <taxon>Asteroideae</taxon>
        <taxon>Anthemideae</taxon>
        <taxon>Artemisiinae</taxon>
        <taxon>Artemisia</taxon>
    </lineage>
</organism>
<evidence type="ECO:0000256" key="1">
    <source>
        <dbReference type="ARBA" id="ARBA00022664"/>
    </source>
</evidence>
<dbReference type="EMBL" id="PKPP01001790">
    <property type="protein sequence ID" value="PWA79896.1"/>
    <property type="molecule type" value="Genomic_DNA"/>
</dbReference>
<dbReference type="GO" id="GO:0003723">
    <property type="term" value="F:RNA binding"/>
    <property type="evidence" value="ECO:0007669"/>
    <property type="project" value="UniProtKB-UniRule"/>
</dbReference>
<keyword evidence="8" id="KW-1185">Reference proteome</keyword>
<evidence type="ECO:0000256" key="4">
    <source>
        <dbReference type="PROSITE-ProRule" id="PRU00176"/>
    </source>
</evidence>
<dbReference type="OrthoDB" id="1673143at2759"/>
<dbReference type="PANTHER" id="PTHR23147">
    <property type="entry name" value="SERINE/ARGININE RICH SPLICING FACTOR"/>
    <property type="match status" value="1"/>
</dbReference>
<feature type="domain" description="RRM" evidence="6">
    <location>
        <begin position="16"/>
        <end position="98"/>
    </location>
</feature>
<comment type="caution">
    <text evidence="7">The sequence shown here is derived from an EMBL/GenBank/DDBJ whole genome shotgun (WGS) entry which is preliminary data.</text>
</comment>
<dbReference type="Proteomes" id="UP000245207">
    <property type="component" value="Unassembled WGS sequence"/>
</dbReference>
<evidence type="ECO:0000313" key="7">
    <source>
        <dbReference type="EMBL" id="PWA79896.1"/>
    </source>
</evidence>
<dbReference type="GO" id="GO:0006397">
    <property type="term" value="P:mRNA processing"/>
    <property type="evidence" value="ECO:0007669"/>
    <property type="project" value="UniProtKB-KW"/>
</dbReference>
<reference evidence="7 8" key="1">
    <citation type="journal article" date="2018" name="Mol. Plant">
        <title>The genome of Artemisia annua provides insight into the evolution of Asteraceae family and artemisinin biosynthesis.</title>
        <authorList>
            <person name="Shen Q."/>
            <person name="Zhang L."/>
            <person name="Liao Z."/>
            <person name="Wang S."/>
            <person name="Yan T."/>
            <person name="Shi P."/>
            <person name="Liu M."/>
            <person name="Fu X."/>
            <person name="Pan Q."/>
            <person name="Wang Y."/>
            <person name="Lv Z."/>
            <person name="Lu X."/>
            <person name="Zhang F."/>
            <person name="Jiang W."/>
            <person name="Ma Y."/>
            <person name="Chen M."/>
            <person name="Hao X."/>
            <person name="Li L."/>
            <person name="Tang Y."/>
            <person name="Lv G."/>
            <person name="Zhou Y."/>
            <person name="Sun X."/>
            <person name="Brodelius P.E."/>
            <person name="Rose J.K.C."/>
            <person name="Tang K."/>
        </authorList>
    </citation>
    <scope>NUCLEOTIDE SEQUENCE [LARGE SCALE GENOMIC DNA]</scope>
    <source>
        <strain evidence="8">cv. Huhao1</strain>
        <tissue evidence="7">Leaf</tissue>
    </source>
</reference>
<feature type="compositionally biased region" description="Acidic residues" evidence="5">
    <location>
        <begin position="325"/>
        <end position="335"/>
    </location>
</feature>
<evidence type="ECO:0000313" key="8">
    <source>
        <dbReference type="Proteomes" id="UP000245207"/>
    </source>
</evidence>
<evidence type="ECO:0000259" key="6">
    <source>
        <dbReference type="PROSITE" id="PS50102"/>
    </source>
</evidence>
<proteinExistence type="predicted"/>
<keyword evidence="4" id="KW-0694">RNA-binding</keyword>
<dbReference type="SUPFAM" id="SSF54928">
    <property type="entry name" value="RNA-binding domain, RBD"/>
    <property type="match status" value="1"/>
</dbReference>
<keyword evidence="3" id="KW-0508">mRNA splicing</keyword>
<dbReference type="InterPro" id="IPR035979">
    <property type="entry name" value="RBD_domain_sf"/>
</dbReference>
<dbReference type="InterPro" id="IPR012677">
    <property type="entry name" value="Nucleotide-bd_a/b_plait_sf"/>
</dbReference>
<dbReference type="AlphaFoldDB" id="A0A2U1P2A9"/>
<evidence type="ECO:0000256" key="3">
    <source>
        <dbReference type="ARBA" id="ARBA00023187"/>
    </source>
</evidence>
<accession>A0A2U1P2A9</accession>
<keyword evidence="1" id="KW-0507">mRNA processing</keyword>
<feature type="region of interest" description="Disordered" evidence="5">
    <location>
        <begin position="325"/>
        <end position="361"/>
    </location>
</feature>
<evidence type="ECO:0000256" key="2">
    <source>
        <dbReference type="ARBA" id="ARBA00022728"/>
    </source>
</evidence>
<dbReference type="InterPro" id="IPR000504">
    <property type="entry name" value="RRM_dom"/>
</dbReference>
<feature type="compositionally biased region" description="Acidic residues" evidence="5">
    <location>
        <begin position="351"/>
        <end position="361"/>
    </location>
</feature>
<protein>
    <recommendedName>
        <fullName evidence="6">RRM domain-containing protein</fullName>
    </recommendedName>
</protein>
<gene>
    <name evidence="7" type="ORF">CTI12_AA201920</name>
</gene>
<name>A0A2U1P2A9_ARTAN</name>